<dbReference type="InterPro" id="IPR012337">
    <property type="entry name" value="RNaseH-like_sf"/>
</dbReference>
<dbReference type="InterPro" id="IPR036397">
    <property type="entry name" value="RNaseH_sf"/>
</dbReference>
<reference evidence="1" key="1">
    <citation type="journal article" date="2015" name="Nature">
        <title>Complex archaea that bridge the gap between prokaryotes and eukaryotes.</title>
        <authorList>
            <person name="Spang A."/>
            <person name="Saw J.H."/>
            <person name="Jorgensen S.L."/>
            <person name="Zaremba-Niedzwiedzka K."/>
            <person name="Martijn J."/>
            <person name="Lind A.E."/>
            <person name="van Eijk R."/>
            <person name="Schleper C."/>
            <person name="Guy L."/>
            <person name="Ettema T.J."/>
        </authorList>
    </citation>
    <scope>NUCLEOTIDE SEQUENCE</scope>
</reference>
<dbReference type="EMBL" id="LAZR01008414">
    <property type="protein sequence ID" value="KKM78912.1"/>
    <property type="molecule type" value="Genomic_DNA"/>
</dbReference>
<dbReference type="SUPFAM" id="SSF53098">
    <property type="entry name" value="Ribonuclease H-like"/>
    <property type="match status" value="1"/>
</dbReference>
<sequence>MYTIGVDNGFSGAIAILREKNPVVLMDMPVLKVGKTKLELDENTIRDYFSRWQVKHVFIEKAQVMPKQGISSSGRYMMSYGIIRGICVGLRLPYTLIAPQTWKKAMLKDMPKGKEASIFRAKQLYPELDFPRKKDHGKADALLIALYGLNL</sequence>
<dbReference type="InterPro" id="IPR045290">
    <property type="entry name" value="MOC1-like"/>
</dbReference>
<dbReference type="CDD" id="cd22992">
    <property type="entry name" value="MOC1"/>
    <property type="match status" value="1"/>
</dbReference>
<dbReference type="AlphaFoldDB" id="A0A0F9NC12"/>
<accession>A0A0F9NC12</accession>
<organism evidence="1">
    <name type="scientific">marine sediment metagenome</name>
    <dbReference type="NCBI Taxonomy" id="412755"/>
    <lineage>
        <taxon>unclassified sequences</taxon>
        <taxon>metagenomes</taxon>
        <taxon>ecological metagenomes</taxon>
    </lineage>
</organism>
<gene>
    <name evidence="1" type="ORF">LCGC14_1355210</name>
</gene>
<evidence type="ECO:0000313" key="1">
    <source>
        <dbReference type="EMBL" id="KKM78912.1"/>
    </source>
</evidence>
<proteinExistence type="predicted"/>
<dbReference type="GO" id="GO:0008821">
    <property type="term" value="F:crossover junction DNA endonuclease activity"/>
    <property type="evidence" value="ECO:0007669"/>
    <property type="project" value="InterPro"/>
</dbReference>
<dbReference type="PANTHER" id="PTHR36015">
    <property type="entry name" value="HOLLIDAY JUNCTION RESOLVASE MOC1, CHLOROPLASTIC-RELATED"/>
    <property type="match status" value="1"/>
</dbReference>
<dbReference type="GO" id="GO:0003676">
    <property type="term" value="F:nucleic acid binding"/>
    <property type="evidence" value="ECO:0007669"/>
    <property type="project" value="InterPro"/>
</dbReference>
<comment type="caution">
    <text evidence="1">The sequence shown here is derived from an EMBL/GenBank/DDBJ whole genome shotgun (WGS) entry which is preliminary data.</text>
</comment>
<protein>
    <submittedName>
        <fullName evidence="1">Uncharacterized protein</fullName>
    </submittedName>
</protein>
<name>A0A0F9NC12_9ZZZZ</name>
<dbReference type="Gene3D" id="3.30.420.10">
    <property type="entry name" value="Ribonuclease H-like superfamily/Ribonuclease H"/>
    <property type="match status" value="1"/>
</dbReference>
<dbReference type="PANTHER" id="PTHR36015:SF6">
    <property type="entry name" value="HOLLIDAY JUNCTION RESOLVASE MOC1, CHLOROPLASTIC-RELATED"/>
    <property type="match status" value="1"/>
</dbReference>